<dbReference type="Pfam" id="PF06580">
    <property type="entry name" value="His_kinase"/>
    <property type="match status" value="1"/>
</dbReference>
<dbReference type="EMBL" id="QFOI01000140">
    <property type="protein sequence ID" value="PZP48889.1"/>
    <property type="molecule type" value="Genomic_DNA"/>
</dbReference>
<dbReference type="AlphaFoldDB" id="A0A2W5H4T2"/>
<evidence type="ECO:0000259" key="2">
    <source>
        <dbReference type="Pfam" id="PF06580"/>
    </source>
</evidence>
<reference evidence="3 4" key="1">
    <citation type="submission" date="2017-11" db="EMBL/GenBank/DDBJ databases">
        <title>Infants hospitalized years apart are colonized by the same room-sourced microbial strains.</title>
        <authorList>
            <person name="Brooks B."/>
            <person name="Olm M.R."/>
            <person name="Firek B.A."/>
            <person name="Baker R."/>
            <person name="Thomas B.C."/>
            <person name="Morowitz M.J."/>
            <person name="Banfield J.F."/>
        </authorList>
    </citation>
    <scope>NUCLEOTIDE SEQUENCE [LARGE SCALE GENOMIC DNA]</scope>
    <source>
        <strain evidence="3">S2_009_000_R2_76</strain>
    </source>
</reference>
<proteinExistence type="predicted"/>
<dbReference type="GO" id="GO:0000155">
    <property type="term" value="F:phosphorelay sensor kinase activity"/>
    <property type="evidence" value="ECO:0007669"/>
    <property type="project" value="InterPro"/>
</dbReference>
<feature type="transmembrane region" description="Helical" evidence="1">
    <location>
        <begin position="50"/>
        <end position="71"/>
    </location>
</feature>
<keyword evidence="1" id="KW-0472">Membrane</keyword>
<name>A0A2W5H4T2_9SPHI</name>
<dbReference type="InterPro" id="IPR010559">
    <property type="entry name" value="Sig_transdc_His_kin_internal"/>
</dbReference>
<comment type="caution">
    <text evidence="3">The sequence shown here is derived from an EMBL/GenBank/DDBJ whole genome shotgun (WGS) entry which is preliminary data.</text>
</comment>
<dbReference type="InterPro" id="IPR036890">
    <property type="entry name" value="HATPase_C_sf"/>
</dbReference>
<keyword evidence="1" id="KW-0812">Transmembrane</keyword>
<feature type="domain" description="Signal transduction histidine kinase internal region" evidence="2">
    <location>
        <begin position="174"/>
        <end position="247"/>
    </location>
</feature>
<sequence>MFYNPEIVFLEIMNQFPKTKLFRLSFTLSFAISLMMVFFFWASGKVQGVIIYRFVGAFVFFLFTNWFNILLFERANQFKTKKLRKLLFLLVSYIGTLISWAISWYVSRFLAHTFIHNYEIDKVTKFPIVALSVFCSDIVVLLIQRLVISQYNESRKEIENLSLKANLADASNLLLRQQLQPHFLFNALATMKSLYKYDAKLGEEYLVHLASFLRESLVHKTSHTVLVQDELEFCNHYIKMQEIRFGSAMNYKVQVSKNTCETKRLPYFSLQPLIENAFKHNDFTEEKPISLEIFEDGNYIVVRNTMRIRLQVPESTGNGLSNLSERYKLLNEAPIQILTNDGRFDVRLKLLD</sequence>
<organism evidence="3 4">
    <name type="scientific">Pseudopedobacter saltans</name>
    <dbReference type="NCBI Taxonomy" id="151895"/>
    <lineage>
        <taxon>Bacteria</taxon>
        <taxon>Pseudomonadati</taxon>
        <taxon>Bacteroidota</taxon>
        <taxon>Sphingobacteriia</taxon>
        <taxon>Sphingobacteriales</taxon>
        <taxon>Sphingobacteriaceae</taxon>
        <taxon>Pseudopedobacter</taxon>
    </lineage>
</organism>
<dbReference type="GO" id="GO:0016020">
    <property type="term" value="C:membrane"/>
    <property type="evidence" value="ECO:0007669"/>
    <property type="project" value="InterPro"/>
</dbReference>
<gene>
    <name evidence="3" type="ORF">DI598_09145</name>
</gene>
<dbReference type="Gene3D" id="3.30.565.10">
    <property type="entry name" value="Histidine kinase-like ATPase, C-terminal domain"/>
    <property type="match status" value="1"/>
</dbReference>
<dbReference type="PANTHER" id="PTHR34220:SF7">
    <property type="entry name" value="SENSOR HISTIDINE KINASE YPDA"/>
    <property type="match status" value="1"/>
</dbReference>
<evidence type="ECO:0000313" key="3">
    <source>
        <dbReference type="EMBL" id="PZP48889.1"/>
    </source>
</evidence>
<keyword evidence="1" id="KW-1133">Transmembrane helix</keyword>
<dbReference type="InterPro" id="IPR050640">
    <property type="entry name" value="Bact_2-comp_sensor_kinase"/>
</dbReference>
<dbReference type="Proteomes" id="UP000249645">
    <property type="component" value="Unassembled WGS sequence"/>
</dbReference>
<evidence type="ECO:0000256" key="1">
    <source>
        <dbReference type="SAM" id="Phobius"/>
    </source>
</evidence>
<dbReference type="PANTHER" id="PTHR34220">
    <property type="entry name" value="SENSOR HISTIDINE KINASE YPDA"/>
    <property type="match status" value="1"/>
</dbReference>
<feature type="transmembrane region" description="Helical" evidence="1">
    <location>
        <begin position="126"/>
        <end position="148"/>
    </location>
</feature>
<protein>
    <recommendedName>
        <fullName evidence="2">Signal transduction histidine kinase internal region domain-containing protein</fullName>
    </recommendedName>
</protein>
<accession>A0A2W5H4T2</accession>
<evidence type="ECO:0000313" key="4">
    <source>
        <dbReference type="Proteomes" id="UP000249645"/>
    </source>
</evidence>
<feature type="transmembrane region" description="Helical" evidence="1">
    <location>
        <begin position="21"/>
        <end position="44"/>
    </location>
</feature>
<feature type="transmembrane region" description="Helical" evidence="1">
    <location>
        <begin position="83"/>
        <end position="106"/>
    </location>
</feature>